<dbReference type="EMBL" id="GBRH01206406">
    <property type="protein sequence ID" value="JAD91489.1"/>
    <property type="molecule type" value="Transcribed_RNA"/>
</dbReference>
<reference evidence="1" key="1">
    <citation type="submission" date="2014-09" db="EMBL/GenBank/DDBJ databases">
        <authorList>
            <person name="Magalhaes I.L.F."/>
            <person name="Oliveira U."/>
            <person name="Santos F.R."/>
            <person name="Vidigal T.H.D.A."/>
            <person name="Brescovit A.D."/>
            <person name="Santos A.J."/>
        </authorList>
    </citation>
    <scope>NUCLEOTIDE SEQUENCE</scope>
    <source>
        <tissue evidence="1">Shoot tissue taken approximately 20 cm above the soil surface</tissue>
    </source>
</reference>
<organism evidence="1">
    <name type="scientific">Arundo donax</name>
    <name type="common">Giant reed</name>
    <name type="synonym">Donax arundinaceus</name>
    <dbReference type="NCBI Taxonomy" id="35708"/>
    <lineage>
        <taxon>Eukaryota</taxon>
        <taxon>Viridiplantae</taxon>
        <taxon>Streptophyta</taxon>
        <taxon>Embryophyta</taxon>
        <taxon>Tracheophyta</taxon>
        <taxon>Spermatophyta</taxon>
        <taxon>Magnoliopsida</taxon>
        <taxon>Liliopsida</taxon>
        <taxon>Poales</taxon>
        <taxon>Poaceae</taxon>
        <taxon>PACMAD clade</taxon>
        <taxon>Arundinoideae</taxon>
        <taxon>Arundineae</taxon>
        <taxon>Arundo</taxon>
    </lineage>
</organism>
<evidence type="ECO:0000313" key="1">
    <source>
        <dbReference type="EMBL" id="JAD91489.1"/>
    </source>
</evidence>
<name>A0A0A9DSC4_ARUDO</name>
<reference evidence="1" key="2">
    <citation type="journal article" date="2015" name="Data Brief">
        <title>Shoot transcriptome of the giant reed, Arundo donax.</title>
        <authorList>
            <person name="Barrero R.A."/>
            <person name="Guerrero F.D."/>
            <person name="Moolhuijzen P."/>
            <person name="Goolsby J.A."/>
            <person name="Tidwell J."/>
            <person name="Bellgard S.E."/>
            <person name="Bellgard M.I."/>
        </authorList>
    </citation>
    <scope>NUCLEOTIDE SEQUENCE</scope>
    <source>
        <tissue evidence="1">Shoot tissue taken approximately 20 cm above the soil surface</tissue>
    </source>
</reference>
<dbReference type="AlphaFoldDB" id="A0A0A9DSC4"/>
<sequence length="86" mass="9776">MFFTSCGTDCICISHLNLQVDEMMGKAAVAMSRYMKSVSMLSFLLIEAPSLVLNPPLTLTRSDRHRLRTYIEALNTRLGQLQCQRH</sequence>
<accession>A0A0A9DSC4</accession>
<proteinExistence type="predicted"/>
<protein>
    <submittedName>
        <fullName evidence="1">Uncharacterized protein</fullName>
    </submittedName>
</protein>